<comment type="caution">
    <text evidence="2">The sequence shown here is derived from an EMBL/GenBank/DDBJ whole genome shotgun (WGS) entry which is preliminary data.</text>
</comment>
<dbReference type="InterPro" id="IPR010499">
    <property type="entry name" value="AraC_E-bd"/>
</dbReference>
<evidence type="ECO:0000313" key="2">
    <source>
        <dbReference type="EMBL" id="GAA4729045.1"/>
    </source>
</evidence>
<gene>
    <name evidence="2" type="ORF">GCM10023216_20590</name>
</gene>
<keyword evidence="3" id="KW-1185">Reference proteome</keyword>
<evidence type="ECO:0000313" key="3">
    <source>
        <dbReference type="Proteomes" id="UP001500956"/>
    </source>
</evidence>
<dbReference type="InterPro" id="IPR029442">
    <property type="entry name" value="GyrI-like"/>
</dbReference>
<feature type="domain" description="AraC effector-binding" evidence="1">
    <location>
        <begin position="5"/>
        <end position="161"/>
    </location>
</feature>
<evidence type="ECO:0000259" key="1">
    <source>
        <dbReference type="SMART" id="SM00871"/>
    </source>
</evidence>
<protein>
    <submittedName>
        <fullName evidence="2">GyrI-like domain-containing protein</fullName>
    </submittedName>
</protein>
<dbReference type="InterPro" id="IPR011256">
    <property type="entry name" value="Reg_factor_effector_dom_sf"/>
</dbReference>
<organism evidence="2 3">
    <name type="scientific">Isoptericola chiayiensis</name>
    <dbReference type="NCBI Taxonomy" id="579446"/>
    <lineage>
        <taxon>Bacteria</taxon>
        <taxon>Bacillati</taxon>
        <taxon>Actinomycetota</taxon>
        <taxon>Actinomycetes</taxon>
        <taxon>Micrococcales</taxon>
        <taxon>Promicromonosporaceae</taxon>
        <taxon>Isoptericola</taxon>
    </lineage>
</organism>
<reference evidence="3" key="1">
    <citation type="journal article" date="2019" name="Int. J. Syst. Evol. Microbiol.">
        <title>The Global Catalogue of Microorganisms (GCM) 10K type strain sequencing project: providing services to taxonomists for standard genome sequencing and annotation.</title>
        <authorList>
            <consortium name="The Broad Institute Genomics Platform"/>
            <consortium name="The Broad Institute Genome Sequencing Center for Infectious Disease"/>
            <person name="Wu L."/>
            <person name="Ma J."/>
        </authorList>
    </citation>
    <scope>NUCLEOTIDE SEQUENCE [LARGE SCALE GENOMIC DNA]</scope>
    <source>
        <strain evidence="3">JCM 18063</strain>
    </source>
</reference>
<dbReference type="EMBL" id="BAABID010000008">
    <property type="protein sequence ID" value="GAA4729045.1"/>
    <property type="molecule type" value="Genomic_DNA"/>
</dbReference>
<dbReference type="Proteomes" id="UP001500956">
    <property type="component" value="Unassembled WGS sequence"/>
</dbReference>
<dbReference type="Pfam" id="PF06445">
    <property type="entry name" value="GyrI-like"/>
    <property type="match status" value="1"/>
</dbReference>
<proteinExistence type="predicted"/>
<dbReference type="SMART" id="SM00871">
    <property type="entry name" value="AraC_E_bind"/>
    <property type="match status" value="1"/>
</dbReference>
<sequence>MDEGHEIRLIESLEQPTFGVRQLVRRDDLPELFARVVPLVAGALERGGMQPAGPPFARYRGAMSGGFDVEVGFPLVEPAELTIPDAGPGTPVSGLLPEARVVETVHVGAYDGLSQTYARLEAWMVDHDVQPLDESWEYYESGPESDPDPATWRTRIVMPVSGPAVEAG</sequence>
<dbReference type="Gene3D" id="3.20.80.10">
    <property type="entry name" value="Regulatory factor, effector binding domain"/>
    <property type="match status" value="1"/>
</dbReference>
<accession>A0ABP8YI15</accession>
<dbReference type="SUPFAM" id="SSF55136">
    <property type="entry name" value="Probable bacterial effector-binding domain"/>
    <property type="match status" value="1"/>
</dbReference>
<dbReference type="RefSeq" id="WP_172150138.1">
    <property type="nucleotide sequence ID" value="NZ_BAABID010000008.1"/>
</dbReference>
<name>A0ABP8YI15_9MICO</name>